<evidence type="ECO:0000313" key="2">
    <source>
        <dbReference type="EMBL" id="AGB31496.1"/>
    </source>
</evidence>
<evidence type="ECO:0000313" key="4">
    <source>
        <dbReference type="Proteomes" id="UP000010843"/>
    </source>
</evidence>
<protein>
    <recommendedName>
        <fullName evidence="6">CbaC protein</fullName>
    </recommendedName>
</protein>
<dbReference type="EMBL" id="CP003372">
    <property type="protein sequence ID" value="AGB31496.1"/>
    <property type="molecule type" value="Genomic_DNA"/>
</dbReference>
<organism evidence="2 4">
    <name type="scientific">Natrinema pellirubrum (strain DSM 15624 / CIP 106293 / JCM 10476 / NCIMB 786 / 157)</name>
    <dbReference type="NCBI Taxonomy" id="797303"/>
    <lineage>
        <taxon>Archaea</taxon>
        <taxon>Methanobacteriati</taxon>
        <taxon>Methanobacteriota</taxon>
        <taxon>Stenosarchaea group</taxon>
        <taxon>Halobacteria</taxon>
        <taxon>Halobacteriales</taxon>
        <taxon>Natrialbaceae</taxon>
        <taxon>Natrinema</taxon>
    </lineage>
</organism>
<evidence type="ECO:0008006" key="6">
    <source>
        <dbReference type="Google" id="ProtNLM"/>
    </source>
</evidence>
<dbReference type="eggNOG" id="arCOG10192">
    <property type="taxonomic scope" value="Archaea"/>
</dbReference>
<dbReference type="EMBL" id="AOIE01000076">
    <property type="protein sequence ID" value="ELY73825.1"/>
    <property type="molecule type" value="Genomic_DNA"/>
</dbReference>
<reference evidence="2" key="1">
    <citation type="submission" date="2012-02" db="EMBL/GenBank/DDBJ databases">
        <title>Complete sequence of chromosome of Natrinema pellirubrum DSM 15624.</title>
        <authorList>
            <consortium name="US DOE Joint Genome Institute"/>
            <person name="Lucas S."/>
            <person name="Han J."/>
            <person name="Lapidus A."/>
            <person name="Cheng J.-F."/>
            <person name="Goodwin L."/>
            <person name="Pitluck S."/>
            <person name="Peters L."/>
            <person name="Teshima H."/>
            <person name="Detter J.C."/>
            <person name="Han C."/>
            <person name="Tapia R."/>
            <person name="Land M."/>
            <person name="Hauser L."/>
            <person name="Kyrpides N."/>
            <person name="Ivanova N."/>
            <person name="Pagani I."/>
            <person name="Sproer C."/>
            <person name="Anderson I."/>
            <person name="Woyke T."/>
        </authorList>
    </citation>
    <scope>NUCLEOTIDE SEQUENCE</scope>
    <source>
        <strain evidence="2">DSM 15624</strain>
    </source>
</reference>
<accession>L0JMA3</accession>
<feature type="transmembrane region" description="Helical" evidence="1">
    <location>
        <begin position="7"/>
        <end position="29"/>
    </location>
</feature>
<keyword evidence="5" id="KW-1185">Reference proteome</keyword>
<dbReference type="KEGG" id="npe:Natpe_1599"/>
<keyword evidence="1" id="KW-0812">Transmembrane</keyword>
<feature type="transmembrane region" description="Helical" evidence="1">
    <location>
        <begin position="35"/>
        <end position="55"/>
    </location>
</feature>
<name>L0JMA3_NATP1</name>
<dbReference type="Proteomes" id="UP000011593">
    <property type="component" value="Unassembled WGS sequence"/>
</dbReference>
<gene>
    <name evidence="2" type="ordered locus">Natpe_1599</name>
    <name evidence="3" type="ORF">C488_13533</name>
</gene>
<dbReference type="OrthoDB" id="177830at2157"/>
<dbReference type="RefSeq" id="WP_006182072.1">
    <property type="nucleotide sequence ID" value="NC_019962.1"/>
</dbReference>
<keyword evidence="1" id="KW-1133">Transmembrane helix</keyword>
<evidence type="ECO:0000256" key="1">
    <source>
        <dbReference type="SAM" id="Phobius"/>
    </source>
</evidence>
<dbReference type="GeneID" id="14332340"/>
<dbReference type="AlphaFoldDB" id="L0JMA3"/>
<sequence length="69" mass="7468">MRLSKGALLVVIAVLIPFVVEFRTALSWFGITLSVLETGIVGLAVVIALLAWAMWPQEDGAAMESHRSD</sequence>
<evidence type="ECO:0000313" key="5">
    <source>
        <dbReference type="Proteomes" id="UP000011593"/>
    </source>
</evidence>
<dbReference type="PATRIC" id="fig|797303.5.peg.2735"/>
<proteinExistence type="predicted"/>
<keyword evidence="1" id="KW-0472">Membrane</keyword>
<reference evidence="3 5" key="3">
    <citation type="journal article" date="2014" name="PLoS Genet.">
        <title>Phylogenetically driven sequencing of extremely halophilic archaea reveals strategies for static and dynamic osmo-response.</title>
        <authorList>
            <person name="Becker E.A."/>
            <person name="Seitzer P.M."/>
            <person name="Tritt A."/>
            <person name="Larsen D."/>
            <person name="Krusor M."/>
            <person name="Yao A.I."/>
            <person name="Wu D."/>
            <person name="Madern D."/>
            <person name="Eisen J.A."/>
            <person name="Darling A.E."/>
            <person name="Facciotti M.T."/>
        </authorList>
    </citation>
    <scope>NUCLEOTIDE SEQUENCE [LARGE SCALE GENOMIC DNA]</scope>
    <source>
        <strain evidence="3 5">DSM 15624</strain>
    </source>
</reference>
<reference evidence="4" key="2">
    <citation type="submission" date="2012-02" db="EMBL/GenBank/DDBJ databases">
        <title>Complete sequence of chromosome of Natrinema pellirubrum DSM 15624.</title>
        <authorList>
            <person name="Lucas S."/>
            <person name="Han J."/>
            <person name="Lapidus A."/>
            <person name="Cheng J.-F."/>
            <person name="Goodwin L."/>
            <person name="Pitluck S."/>
            <person name="Peters L."/>
            <person name="Teshima H."/>
            <person name="Detter J.C."/>
            <person name="Han C."/>
            <person name="Tapia R."/>
            <person name="Land M."/>
            <person name="Hauser L."/>
            <person name="Kyrpides N."/>
            <person name="Ivanova N."/>
            <person name="Pagani I."/>
            <person name="Sproer C."/>
            <person name="Anderson I."/>
            <person name="Woyke T."/>
        </authorList>
    </citation>
    <scope>NUCLEOTIDE SEQUENCE [LARGE SCALE GENOMIC DNA]</scope>
    <source>
        <strain evidence="4">DSM 15624 / JCM 10476 / NCIMB 786</strain>
    </source>
</reference>
<dbReference type="Proteomes" id="UP000010843">
    <property type="component" value="Chromosome"/>
</dbReference>
<dbReference type="HOGENOM" id="CLU_202267_0_0_2"/>
<evidence type="ECO:0000313" key="3">
    <source>
        <dbReference type="EMBL" id="ELY73825.1"/>
    </source>
</evidence>